<dbReference type="Proteomes" id="UP000253551">
    <property type="component" value="Unassembled WGS sequence"/>
</dbReference>
<proteinExistence type="predicted"/>
<organism evidence="1 2">
    <name type="scientific">Rhizopus stolonifer</name>
    <name type="common">Rhizopus nigricans</name>
    <dbReference type="NCBI Taxonomy" id="4846"/>
    <lineage>
        <taxon>Eukaryota</taxon>
        <taxon>Fungi</taxon>
        <taxon>Fungi incertae sedis</taxon>
        <taxon>Mucoromycota</taxon>
        <taxon>Mucoromycotina</taxon>
        <taxon>Mucoromycetes</taxon>
        <taxon>Mucorales</taxon>
        <taxon>Mucorineae</taxon>
        <taxon>Rhizopodaceae</taxon>
        <taxon>Rhizopus</taxon>
    </lineage>
</organism>
<accession>A0A367IRR2</accession>
<reference evidence="1 2" key="1">
    <citation type="journal article" date="2018" name="G3 (Bethesda)">
        <title>Phylogenetic and Phylogenomic Definition of Rhizopus Species.</title>
        <authorList>
            <person name="Gryganskyi A.P."/>
            <person name="Golan J."/>
            <person name="Dolatabadi S."/>
            <person name="Mondo S."/>
            <person name="Robb S."/>
            <person name="Idnurm A."/>
            <person name="Muszewska A."/>
            <person name="Steczkiewicz K."/>
            <person name="Masonjones S."/>
            <person name="Liao H.L."/>
            <person name="Gajdeczka M.T."/>
            <person name="Anike F."/>
            <person name="Vuek A."/>
            <person name="Anishchenko I.M."/>
            <person name="Voigt K."/>
            <person name="de Hoog G.S."/>
            <person name="Smith M.E."/>
            <person name="Heitman J."/>
            <person name="Vilgalys R."/>
            <person name="Stajich J.E."/>
        </authorList>
    </citation>
    <scope>NUCLEOTIDE SEQUENCE [LARGE SCALE GENOMIC DNA]</scope>
    <source>
        <strain evidence="1 2">LSU 92-RS-03</strain>
    </source>
</reference>
<gene>
    <name evidence="1" type="ORF">CU098_008575</name>
</gene>
<evidence type="ECO:0000313" key="1">
    <source>
        <dbReference type="EMBL" id="RCH80342.1"/>
    </source>
</evidence>
<sequence length="64" mass="7611">LKDIRKDSLRLSEQNRECYSLYSILDELRDMKITEVELYNINLLFRSLKNNSNFSIPSALKQTE</sequence>
<keyword evidence="2" id="KW-1185">Reference proteome</keyword>
<feature type="non-terminal residue" evidence="1">
    <location>
        <position position="1"/>
    </location>
</feature>
<name>A0A367IRR2_RHIST</name>
<comment type="caution">
    <text evidence="1">The sequence shown here is derived from an EMBL/GenBank/DDBJ whole genome shotgun (WGS) entry which is preliminary data.</text>
</comment>
<dbReference type="AlphaFoldDB" id="A0A367IRR2"/>
<evidence type="ECO:0000313" key="2">
    <source>
        <dbReference type="Proteomes" id="UP000253551"/>
    </source>
</evidence>
<dbReference type="EMBL" id="PJQM01006052">
    <property type="protein sequence ID" value="RCH80342.1"/>
    <property type="molecule type" value="Genomic_DNA"/>
</dbReference>
<protein>
    <submittedName>
        <fullName evidence="1">Uncharacterized protein</fullName>
    </submittedName>
</protein>